<feature type="region of interest" description="Disordered" evidence="1">
    <location>
        <begin position="25"/>
        <end position="54"/>
    </location>
</feature>
<sequence>MANGGVKRHFFLTLSLYFVTPNRFDESSPDSVQSNSASQERNRPSSVAPRRLPRRPQRLGEIVAELVEVGEHEVVLLAVKLEEEVVGVVALGLGKWRPIEGEDGEEAGE</sequence>
<gene>
    <name evidence="2" type="primary">Vigan.11G083400</name>
    <name evidence="2" type="ORF">VIGAN_11083400</name>
</gene>
<dbReference type="AlphaFoldDB" id="A0A0S3T991"/>
<keyword evidence="3" id="KW-1185">Reference proteome</keyword>
<protein>
    <submittedName>
        <fullName evidence="2">Uncharacterized protein</fullName>
    </submittedName>
</protein>
<accession>A0A0S3T991</accession>
<dbReference type="EMBL" id="AP015044">
    <property type="protein sequence ID" value="BAU01573.1"/>
    <property type="molecule type" value="Genomic_DNA"/>
</dbReference>
<evidence type="ECO:0000256" key="1">
    <source>
        <dbReference type="SAM" id="MobiDB-lite"/>
    </source>
</evidence>
<reference evidence="2 3" key="1">
    <citation type="journal article" date="2015" name="Sci. Rep.">
        <title>The power of single molecule real-time sequencing technology in the de novo assembly of a eukaryotic genome.</title>
        <authorList>
            <person name="Sakai H."/>
            <person name="Naito K."/>
            <person name="Ogiso-Tanaka E."/>
            <person name="Takahashi Y."/>
            <person name="Iseki K."/>
            <person name="Muto C."/>
            <person name="Satou K."/>
            <person name="Teruya K."/>
            <person name="Shiroma A."/>
            <person name="Shimoji M."/>
            <person name="Hirano T."/>
            <person name="Itoh T."/>
            <person name="Kaga A."/>
            <person name="Tomooka N."/>
        </authorList>
    </citation>
    <scope>NUCLEOTIDE SEQUENCE [LARGE SCALE GENOMIC DNA]</scope>
    <source>
        <strain evidence="3">cv. Shumari</strain>
    </source>
</reference>
<organism evidence="2 3">
    <name type="scientific">Vigna angularis var. angularis</name>
    <dbReference type="NCBI Taxonomy" id="157739"/>
    <lineage>
        <taxon>Eukaryota</taxon>
        <taxon>Viridiplantae</taxon>
        <taxon>Streptophyta</taxon>
        <taxon>Embryophyta</taxon>
        <taxon>Tracheophyta</taxon>
        <taxon>Spermatophyta</taxon>
        <taxon>Magnoliopsida</taxon>
        <taxon>eudicotyledons</taxon>
        <taxon>Gunneridae</taxon>
        <taxon>Pentapetalae</taxon>
        <taxon>rosids</taxon>
        <taxon>fabids</taxon>
        <taxon>Fabales</taxon>
        <taxon>Fabaceae</taxon>
        <taxon>Papilionoideae</taxon>
        <taxon>50 kb inversion clade</taxon>
        <taxon>NPAAA clade</taxon>
        <taxon>indigoferoid/millettioid clade</taxon>
        <taxon>Phaseoleae</taxon>
        <taxon>Vigna</taxon>
    </lineage>
</organism>
<evidence type="ECO:0000313" key="2">
    <source>
        <dbReference type="EMBL" id="BAU01573.1"/>
    </source>
</evidence>
<evidence type="ECO:0000313" key="3">
    <source>
        <dbReference type="Proteomes" id="UP000291084"/>
    </source>
</evidence>
<proteinExistence type="predicted"/>
<feature type="compositionally biased region" description="Polar residues" evidence="1">
    <location>
        <begin position="29"/>
        <end position="39"/>
    </location>
</feature>
<dbReference type="Proteomes" id="UP000291084">
    <property type="component" value="Chromosome 11"/>
</dbReference>
<name>A0A0S3T991_PHAAN</name>